<dbReference type="AlphaFoldDB" id="A0AB35XW62"/>
<dbReference type="EMBL" id="JBBFKC010000002">
    <property type="protein sequence ID" value="MEJ3690217.1"/>
    <property type="molecule type" value="Genomic_DNA"/>
</dbReference>
<dbReference type="InterPro" id="IPR035093">
    <property type="entry name" value="RelE/ParE_toxin_dom_sf"/>
</dbReference>
<gene>
    <name evidence="2" type="ORF">WF787_03110</name>
</gene>
<keyword evidence="1" id="KW-1277">Toxin-antitoxin system</keyword>
<proteinExistence type="predicted"/>
<dbReference type="Proteomes" id="UP001379600">
    <property type="component" value="Unassembled WGS sequence"/>
</dbReference>
<comment type="caution">
    <text evidence="2">The sequence shown here is derived from an EMBL/GenBank/DDBJ whole genome shotgun (WGS) entry which is preliminary data.</text>
</comment>
<evidence type="ECO:0000313" key="3">
    <source>
        <dbReference type="Proteomes" id="UP001379600"/>
    </source>
</evidence>
<organism evidence="2 3">
    <name type="scientific">Faecalibacterium taiwanense</name>
    <dbReference type="NCBI Taxonomy" id="3030638"/>
    <lineage>
        <taxon>Bacteria</taxon>
        <taxon>Bacillati</taxon>
        <taxon>Bacillota</taxon>
        <taxon>Clostridia</taxon>
        <taxon>Eubacteriales</taxon>
        <taxon>Oscillospiraceae</taxon>
        <taxon>Faecalibacterium</taxon>
    </lineage>
</organism>
<evidence type="ECO:0000256" key="1">
    <source>
        <dbReference type="ARBA" id="ARBA00022649"/>
    </source>
</evidence>
<sequence>MENNLIYTTRSRQDLDDIWDYISFDLQNLPSAERILNRIMDAAEQLKLFPESGALLSSVAPLDHELYLDERFLVSGKYLIFYHAFRNDIYIDRVLYGGRDYLRVLFRDALQEE</sequence>
<protein>
    <submittedName>
        <fullName evidence="2">Type II toxin-antitoxin system RelE/ParE family toxin</fullName>
    </submittedName>
</protein>
<dbReference type="Gene3D" id="3.30.2310.20">
    <property type="entry name" value="RelE-like"/>
    <property type="match status" value="1"/>
</dbReference>
<dbReference type="InterPro" id="IPR007712">
    <property type="entry name" value="RelE/ParE_toxin"/>
</dbReference>
<name>A0AB35XW62_9FIRM</name>
<reference evidence="2 3" key="1">
    <citation type="submission" date="2024-03" db="EMBL/GenBank/DDBJ databases">
        <authorList>
            <person name="Plomp N."/>
            <person name="Harmsen H.J."/>
        </authorList>
    </citation>
    <scope>NUCLEOTIDE SEQUENCE [LARGE SCALE GENOMIC DNA]</scope>
    <source>
        <strain evidence="2 3">HTF-76H</strain>
    </source>
</reference>
<accession>A0AB35XW62</accession>
<keyword evidence="3" id="KW-1185">Reference proteome</keyword>
<evidence type="ECO:0000313" key="2">
    <source>
        <dbReference type="EMBL" id="MEJ3690217.1"/>
    </source>
</evidence>
<dbReference type="RefSeq" id="WP_097774896.1">
    <property type="nucleotide sequence ID" value="NZ_CP119420.2"/>
</dbReference>
<dbReference type="Pfam" id="PF05016">
    <property type="entry name" value="ParE_toxin"/>
    <property type="match status" value="1"/>
</dbReference>